<comment type="caution">
    <text evidence="16">The sequence shown here is derived from an EMBL/GenBank/DDBJ whole genome shotgun (WGS) entry which is preliminary data.</text>
</comment>
<dbReference type="GO" id="GO:0000725">
    <property type="term" value="P:recombinational repair"/>
    <property type="evidence" value="ECO:0007669"/>
    <property type="project" value="TreeGrafter"/>
</dbReference>
<evidence type="ECO:0000259" key="14">
    <source>
        <dbReference type="PROSITE" id="PS51198"/>
    </source>
</evidence>
<dbReference type="Gene3D" id="1.10.10.160">
    <property type="match status" value="1"/>
</dbReference>
<dbReference type="eggNOG" id="COG0210">
    <property type="taxonomic scope" value="Bacteria"/>
</dbReference>
<dbReference type="SMART" id="SM00341">
    <property type="entry name" value="HRDC"/>
    <property type="match status" value="1"/>
</dbReference>
<dbReference type="InterPro" id="IPR010997">
    <property type="entry name" value="HRDC-like_sf"/>
</dbReference>
<dbReference type="PROSITE" id="PS51217">
    <property type="entry name" value="UVRD_HELICASE_CTER"/>
    <property type="match status" value="1"/>
</dbReference>
<evidence type="ECO:0000256" key="3">
    <source>
        <dbReference type="ARBA" id="ARBA00022763"/>
    </source>
</evidence>
<feature type="domain" description="UvrD-like helicase ATP-binding" evidence="14">
    <location>
        <begin position="15"/>
        <end position="303"/>
    </location>
</feature>
<feature type="domain" description="UvrD-like helicase C-terminal" evidence="15">
    <location>
        <begin position="304"/>
        <end position="553"/>
    </location>
</feature>
<evidence type="ECO:0000256" key="1">
    <source>
        <dbReference type="ARBA" id="ARBA00009922"/>
    </source>
</evidence>
<evidence type="ECO:0000313" key="17">
    <source>
        <dbReference type="Proteomes" id="UP000035065"/>
    </source>
</evidence>
<dbReference type="AlphaFoldDB" id="F1YJ35"/>
<evidence type="ECO:0000256" key="10">
    <source>
        <dbReference type="ARBA" id="ARBA00034808"/>
    </source>
</evidence>
<comment type="catalytic activity">
    <reaction evidence="11">
        <text>ATP + H2O = ADP + phosphate + H(+)</text>
        <dbReference type="Rhea" id="RHEA:13065"/>
        <dbReference type="ChEBI" id="CHEBI:15377"/>
        <dbReference type="ChEBI" id="CHEBI:15378"/>
        <dbReference type="ChEBI" id="CHEBI:30616"/>
        <dbReference type="ChEBI" id="CHEBI:43474"/>
        <dbReference type="ChEBI" id="CHEBI:456216"/>
        <dbReference type="EC" id="5.6.2.4"/>
    </reaction>
</comment>
<dbReference type="InterPro" id="IPR014016">
    <property type="entry name" value="UvrD-like_ATP-bd"/>
</dbReference>
<comment type="catalytic activity">
    <reaction evidence="9">
        <text>Couples ATP hydrolysis with the unwinding of duplex DNA by translocating in the 3'-5' direction.</text>
        <dbReference type="EC" id="5.6.2.4"/>
    </reaction>
</comment>
<dbReference type="SUPFAM" id="SSF47819">
    <property type="entry name" value="HRDC-like"/>
    <property type="match status" value="1"/>
</dbReference>
<organism evidence="16 17">
    <name type="scientific">Gordonia neofelifaecis NRRL B-59395</name>
    <dbReference type="NCBI Taxonomy" id="644548"/>
    <lineage>
        <taxon>Bacteria</taxon>
        <taxon>Bacillati</taxon>
        <taxon>Actinomycetota</taxon>
        <taxon>Actinomycetes</taxon>
        <taxon>Mycobacteriales</taxon>
        <taxon>Gordoniaceae</taxon>
        <taxon>Gordonia</taxon>
    </lineage>
</organism>
<dbReference type="GO" id="GO:0043138">
    <property type="term" value="F:3'-5' DNA helicase activity"/>
    <property type="evidence" value="ECO:0007669"/>
    <property type="project" value="UniProtKB-EC"/>
</dbReference>
<dbReference type="Gene3D" id="3.40.50.300">
    <property type="entry name" value="P-loop containing nucleotide triphosphate hydrolases"/>
    <property type="match status" value="3"/>
</dbReference>
<accession>F1YJ35</accession>
<dbReference type="InterPro" id="IPR027417">
    <property type="entry name" value="P-loop_NTPase"/>
</dbReference>
<dbReference type="Gene3D" id="1.10.150.80">
    <property type="entry name" value="HRDC domain"/>
    <property type="match status" value="1"/>
</dbReference>
<reference evidence="16 17" key="1">
    <citation type="journal article" date="2011" name="J. Bacteriol.">
        <title>Draft Genome Sequence of Gordonia neofelifaecis NRRL B-59395, a Cholesterol-Degrading Actinomycete.</title>
        <authorList>
            <person name="Ge F."/>
            <person name="Li W."/>
            <person name="Chen G."/>
            <person name="Liu Y."/>
            <person name="Zhang G."/>
            <person name="Yong B."/>
            <person name="Wang Q."/>
            <person name="Wang N."/>
            <person name="Huang Z."/>
            <person name="Li W."/>
            <person name="Wang J."/>
            <person name="Wu C."/>
            <person name="Xie Q."/>
            <person name="Liu G."/>
        </authorList>
    </citation>
    <scope>NUCLEOTIDE SEQUENCE [LARGE SCALE GENOMIC DNA]</scope>
    <source>
        <strain evidence="16 17">NRRL B-59395</strain>
    </source>
</reference>
<comment type="similarity">
    <text evidence="1">Belongs to the helicase family. UvrD subfamily.</text>
</comment>
<evidence type="ECO:0000256" key="7">
    <source>
        <dbReference type="ARBA" id="ARBA00023204"/>
    </source>
</evidence>
<dbReference type="STRING" id="644548.SCNU_10269"/>
<dbReference type="InterPro" id="IPR013986">
    <property type="entry name" value="DExx_box_DNA_helicase_dom_sf"/>
</dbReference>
<keyword evidence="7" id="KW-0234">DNA repair</keyword>
<dbReference type="PROSITE" id="PS50967">
    <property type="entry name" value="HRDC"/>
    <property type="match status" value="1"/>
</dbReference>
<feature type="domain" description="HRDC" evidence="13">
    <location>
        <begin position="595"/>
        <end position="675"/>
    </location>
</feature>
<dbReference type="PANTHER" id="PTHR11070">
    <property type="entry name" value="UVRD / RECB / PCRA DNA HELICASE FAMILY MEMBER"/>
    <property type="match status" value="1"/>
</dbReference>
<keyword evidence="5 12" id="KW-0347">Helicase</keyword>
<dbReference type="PANTHER" id="PTHR11070:SF69">
    <property type="entry name" value="ATP-DEPENDENT DNA HELICASE UVRD2"/>
    <property type="match status" value="1"/>
</dbReference>
<dbReference type="GO" id="GO:0005524">
    <property type="term" value="F:ATP binding"/>
    <property type="evidence" value="ECO:0007669"/>
    <property type="project" value="UniProtKB-UniRule"/>
</dbReference>
<keyword evidence="8" id="KW-0413">Isomerase</keyword>
<evidence type="ECO:0000313" key="16">
    <source>
        <dbReference type="EMBL" id="EGD55250.1"/>
    </source>
</evidence>
<evidence type="ECO:0000256" key="2">
    <source>
        <dbReference type="ARBA" id="ARBA00022741"/>
    </source>
</evidence>
<evidence type="ECO:0000259" key="15">
    <source>
        <dbReference type="PROSITE" id="PS51217"/>
    </source>
</evidence>
<dbReference type="RefSeq" id="WP_009679278.1">
    <property type="nucleotide sequence ID" value="NZ_AEUD01000007.1"/>
</dbReference>
<protein>
    <recommendedName>
        <fullName evidence="10">DNA 3'-5' helicase</fullName>
        <ecNumber evidence="10">5.6.2.4</ecNumber>
    </recommendedName>
</protein>
<dbReference type="GO" id="GO:0016887">
    <property type="term" value="F:ATP hydrolysis activity"/>
    <property type="evidence" value="ECO:0007669"/>
    <property type="project" value="RHEA"/>
</dbReference>
<name>F1YJ35_9ACTN</name>
<dbReference type="InterPro" id="IPR044876">
    <property type="entry name" value="HRDC_dom_sf"/>
</dbReference>
<dbReference type="Gene3D" id="1.10.486.10">
    <property type="entry name" value="PCRA, domain 4"/>
    <property type="match status" value="2"/>
</dbReference>
<evidence type="ECO:0000256" key="5">
    <source>
        <dbReference type="ARBA" id="ARBA00022806"/>
    </source>
</evidence>
<sequence>MTVIEHQAREVGVTSGLDPEQLEAVLAPRGPVCVLAGAGTGKTRTITRRIAHLVDSGQVNPEQVLAVTFTARAAAEMRERLESLGVAGPGNRIAAQTFHAAAMRQLRYFWPMAMGDMRWELLEHKFRMVGRVARELGLDVADRDLLRDLSSEIEWAKSSGIGPGQYPDAAQRSHRDLPTDPRTVSQVFAAYEAAKVAPNGDRLLDFEDMLTFTTTILRSDPSIAEEFRSRYRSFVVDEYQDVTPIQQDLLDAWLGGRDDLTVVGDANQTIYSFTGATPSYLLDFTRRYPDATLVRLQRDYRSTPEVVTLANAAIGRARGRIAGSRLKLVGQRPAGPEPVFAGYDDEISEVVGVVARIRSLIRSGVPASEIAVLYRVNAQSEAYEEALSEAGIDYQVRGAQSFFDRPEIVAGMRRLTSLAGGPPPPMPPVDAVRHGLHSVGLTEAEPAGANARARWQQLLRLMEIVEEIASQAPELDFAGLVSKLDERSRMRHAPVGGGVTLSSMHAAKGLEWDAVFLTGLHEGSMPLGRASKTTDDVEEERRLFYVGITRAREHLHLSWSLSRGEGRGAKRRRSRFIDALVPKAEVDFEPLPERTDPDPDVLAALTAWRKEFAEAEGISPVNVMSVTMIRSIATAVPTSIAELVKVRGFGADRADVIGAQVLDVVDAALPGRAAQQNRR</sequence>
<evidence type="ECO:0000256" key="9">
    <source>
        <dbReference type="ARBA" id="ARBA00034617"/>
    </source>
</evidence>
<dbReference type="GO" id="GO:0005829">
    <property type="term" value="C:cytosol"/>
    <property type="evidence" value="ECO:0007669"/>
    <property type="project" value="TreeGrafter"/>
</dbReference>
<proteinExistence type="inferred from homology"/>
<keyword evidence="2 12" id="KW-0547">Nucleotide-binding</keyword>
<evidence type="ECO:0000256" key="8">
    <source>
        <dbReference type="ARBA" id="ARBA00023235"/>
    </source>
</evidence>
<dbReference type="EMBL" id="AEUD01000007">
    <property type="protein sequence ID" value="EGD55250.1"/>
    <property type="molecule type" value="Genomic_DNA"/>
</dbReference>
<feature type="binding site" evidence="12">
    <location>
        <begin position="36"/>
        <end position="43"/>
    </location>
    <ligand>
        <name>ATP</name>
        <dbReference type="ChEBI" id="CHEBI:30616"/>
    </ligand>
</feature>
<dbReference type="Pfam" id="PF13361">
    <property type="entry name" value="UvrD_C"/>
    <property type="match status" value="2"/>
</dbReference>
<dbReference type="CDD" id="cd17932">
    <property type="entry name" value="DEXQc_UvrD"/>
    <property type="match status" value="1"/>
</dbReference>
<evidence type="ECO:0000256" key="4">
    <source>
        <dbReference type="ARBA" id="ARBA00022801"/>
    </source>
</evidence>
<dbReference type="PROSITE" id="PS51198">
    <property type="entry name" value="UVRD_HELICASE_ATP_BIND"/>
    <property type="match status" value="1"/>
</dbReference>
<keyword evidence="17" id="KW-1185">Reference proteome</keyword>
<dbReference type="EC" id="5.6.2.4" evidence="10"/>
<dbReference type="CDD" id="cd18807">
    <property type="entry name" value="SF1_C_UvrD"/>
    <property type="match status" value="1"/>
</dbReference>
<keyword evidence="4 12" id="KW-0378">Hydrolase</keyword>
<dbReference type="Pfam" id="PF00580">
    <property type="entry name" value="UvrD-helicase"/>
    <property type="match status" value="1"/>
</dbReference>
<evidence type="ECO:0000259" key="13">
    <source>
        <dbReference type="PROSITE" id="PS50967"/>
    </source>
</evidence>
<dbReference type="GO" id="GO:0033202">
    <property type="term" value="C:DNA helicase complex"/>
    <property type="evidence" value="ECO:0007669"/>
    <property type="project" value="TreeGrafter"/>
</dbReference>
<gene>
    <name evidence="16" type="ORF">SCNU_10269</name>
</gene>
<dbReference type="OrthoDB" id="9806690at2"/>
<dbReference type="InterPro" id="IPR000212">
    <property type="entry name" value="DNA_helicase_UvrD/REP"/>
</dbReference>
<dbReference type="InterPro" id="IPR002121">
    <property type="entry name" value="HRDC_dom"/>
</dbReference>
<dbReference type="Proteomes" id="UP000035065">
    <property type="component" value="Unassembled WGS sequence"/>
</dbReference>
<dbReference type="GO" id="GO:0003677">
    <property type="term" value="F:DNA binding"/>
    <property type="evidence" value="ECO:0007669"/>
    <property type="project" value="InterPro"/>
</dbReference>
<keyword evidence="3" id="KW-0227">DNA damage</keyword>
<keyword evidence="6 12" id="KW-0067">ATP-binding</keyword>
<dbReference type="InterPro" id="IPR014017">
    <property type="entry name" value="DNA_helicase_UvrD-like_C"/>
</dbReference>
<evidence type="ECO:0000256" key="12">
    <source>
        <dbReference type="PROSITE-ProRule" id="PRU00560"/>
    </source>
</evidence>
<evidence type="ECO:0000256" key="6">
    <source>
        <dbReference type="ARBA" id="ARBA00022840"/>
    </source>
</evidence>
<evidence type="ECO:0000256" key="11">
    <source>
        <dbReference type="ARBA" id="ARBA00048988"/>
    </source>
</evidence>
<dbReference type="SUPFAM" id="SSF52540">
    <property type="entry name" value="P-loop containing nucleoside triphosphate hydrolases"/>
    <property type="match status" value="1"/>
</dbReference>
<dbReference type="Pfam" id="PF00570">
    <property type="entry name" value="HRDC"/>
    <property type="match status" value="1"/>
</dbReference>